<feature type="region of interest" description="Disordered" evidence="1">
    <location>
        <begin position="1"/>
        <end position="23"/>
    </location>
</feature>
<evidence type="ECO:0000256" key="1">
    <source>
        <dbReference type="SAM" id="MobiDB-lite"/>
    </source>
</evidence>
<dbReference type="EMBL" id="VSRR010075678">
    <property type="protein sequence ID" value="MPC87812.1"/>
    <property type="molecule type" value="Genomic_DNA"/>
</dbReference>
<accession>A0A5B7IV81</accession>
<gene>
    <name evidence="2" type="ORF">E2C01_082688</name>
</gene>
<evidence type="ECO:0000313" key="2">
    <source>
        <dbReference type="EMBL" id="MPC87812.1"/>
    </source>
</evidence>
<sequence>MLSGFELYKGSRRKSAGSQYWPNSQSWDTPFKHSFYILSASRWVDPDSITANKEWKHRLRTFTNFAKAVQKTSPNVDNLIT</sequence>
<organism evidence="2 3">
    <name type="scientific">Portunus trituberculatus</name>
    <name type="common">Swimming crab</name>
    <name type="synonym">Neptunus trituberculatus</name>
    <dbReference type="NCBI Taxonomy" id="210409"/>
    <lineage>
        <taxon>Eukaryota</taxon>
        <taxon>Metazoa</taxon>
        <taxon>Ecdysozoa</taxon>
        <taxon>Arthropoda</taxon>
        <taxon>Crustacea</taxon>
        <taxon>Multicrustacea</taxon>
        <taxon>Malacostraca</taxon>
        <taxon>Eumalacostraca</taxon>
        <taxon>Eucarida</taxon>
        <taxon>Decapoda</taxon>
        <taxon>Pleocyemata</taxon>
        <taxon>Brachyura</taxon>
        <taxon>Eubrachyura</taxon>
        <taxon>Portunoidea</taxon>
        <taxon>Portunidae</taxon>
        <taxon>Portuninae</taxon>
        <taxon>Portunus</taxon>
    </lineage>
</organism>
<protein>
    <submittedName>
        <fullName evidence="2">Uncharacterized protein</fullName>
    </submittedName>
</protein>
<name>A0A5B7IV81_PORTR</name>
<comment type="caution">
    <text evidence="2">The sequence shown here is derived from an EMBL/GenBank/DDBJ whole genome shotgun (WGS) entry which is preliminary data.</text>
</comment>
<proteinExistence type="predicted"/>
<reference evidence="2 3" key="1">
    <citation type="submission" date="2019-05" db="EMBL/GenBank/DDBJ databases">
        <title>Another draft genome of Portunus trituberculatus and its Hox gene families provides insights of decapod evolution.</title>
        <authorList>
            <person name="Jeong J.-H."/>
            <person name="Song I."/>
            <person name="Kim S."/>
            <person name="Choi T."/>
            <person name="Kim D."/>
            <person name="Ryu S."/>
            <person name="Kim W."/>
        </authorList>
    </citation>
    <scope>NUCLEOTIDE SEQUENCE [LARGE SCALE GENOMIC DNA]</scope>
    <source>
        <tissue evidence="2">Muscle</tissue>
    </source>
</reference>
<dbReference type="AlphaFoldDB" id="A0A5B7IV81"/>
<keyword evidence="3" id="KW-1185">Reference proteome</keyword>
<evidence type="ECO:0000313" key="3">
    <source>
        <dbReference type="Proteomes" id="UP000324222"/>
    </source>
</evidence>
<dbReference type="Proteomes" id="UP000324222">
    <property type="component" value="Unassembled WGS sequence"/>
</dbReference>